<name>A0ACC2QI99_9NEOP</name>
<protein>
    <submittedName>
        <fullName evidence="1">Uncharacterized protein</fullName>
    </submittedName>
</protein>
<organism evidence="1 2">
    <name type="scientific">Mythimna loreyi</name>
    <dbReference type="NCBI Taxonomy" id="667449"/>
    <lineage>
        <taxon>Eukaryota</taxon>
        <taxon>Metazoa</taxon>
        <taxon>Ecdysozoa</taxon>
        <taxon>Arthropoda</taxon>
        <taxon>Hexapoda</taxon>
        <taxon>Insecta</taxon>
        <taxon>Pterygota</taxon>
        <taxon>Neoptera</taxon>
        <taxon>Endopterygota</taxon>
        <taxon>Lepidoptera</taxon>
        <taxon>Glossata</taxon>
        <taxon>Ditrysia</taxon>
        <taxon>Noctuoidea</taxon>
        <taxon>Noctuidae</taxon>
        <taxon>Noctuinae</taxon>
        <taxon>Hadenini</taxon>
        <taxon>Mythimna</taxon>
    </lineage>
</organism>
<dbReference type="Proteomes" id="UP001231649">
    <property type="component" value="Chromosome 18"/>
</dbReference>
<evidence type="ECO:0000313" key="1">
    <source>
        <dbReference type="EMBL" id="KAJ8716931.1"/>
    </source>
</evidence>
<sequence length="143" mass="15892">MKRSKSYTWLSGLLRAKPEERDADEWGAAPWVRADVMHHDSAILKLTLGMMKCNNSTNIDLQAANLKFARFFHGLLFLVVVTLLAHSDGQVSTAARITDSAELSKSDRRQSILIASMRAVSRTVAVTDRWGTYLSSVAIDGFH</sequence>
<keyword evidence="2" id="KW-1185">Reference proteome</keyword>
<dbReference type="EMBL" id="CM056794">
    <property type="protein sequence ID" value="KAJ8716931.1"/>
    <property type="molecule type" value="Genomic_DNA"/>
</dbReference>
<reference evidence="1" key="1">
    <citation type="submission" date="2023-03" db="EMBL/GenBank/DDBJ databases">
        <title>Chromosome-level genomes of two armyworms, Mythimna separata and Mythimna loreyi, provide insights into the biosynthesis and reception of sex pheromones.</title>
        <authorList>
            <person name="Zhao H."/>
        </authorList>
    </citation>
    <scope>NUCLEOTIDE SEQUENCE</scope>
    <source>
        <strain evidence="1">BeijingLab</strain>
    </source>
</reference>
<accession>A0ACC2QI99</accession>
<comment type="caution">
    <text evidence="1">The sequence shown here is derived from an EMBL/GenBank/DDBJ whole genome shotgun (WGS) entry which is preliminary data.</text>
</comment>
<proteinExistence type="predicted"/>
<evidence type="ECO:0000313" key="2">
    <source>
        <dbReference type="Proteomes" id="UP001231649"/>
    </source>
</evidence>
<gene>
    <name evidence="1" type="ORF">PYW08_005330</name>
</gene>